<dbReference type="InterPro" id="IPR008928">
    <property type="entry name" value="6-hairpin_glycosidase_sf"/>
</dbReference>
<feature type="domain" description="Mur ligase C-terminal" evidence="4">
    <location>
        <begin position="898"/>
        <end position="1017"/>
    </location>
</feature>
<dbReference type="SUPFAM" id="SSF53244">
    <property type="entry name" value="MurD-like peptide ligases, peptide-binding domain"/>
    <property type="match status" value="1"/>
</dbReference>
<reference evidence="6" key="1">
    <citation type="submission" date="2017-08" db="EMBL/GenBank/DDBJ databases">
        <title>Microbulbifer marisrubri sp. nov., a halophilic alphaproteobacterium isolated from marine sediment of the Yellow Sea, China.</title>
        <authorList>
            <person name="Zhang G."/>
            <person name="Xiong Q."/>
        </authorList>
    </citation>
    <scope>NUCLEOTIDE SEQUENCE [LARGE SCALE GENOMIC DNA]</scope>
    <source>
        <strain evidence="6">WRN-8</strain>
    </source>
</reference>
<dbReference type="InterPro" id="IPR051046">
    <property type="entry name" value="MurCDEF_CellWall_CoF430Synth"/>
</dbReference>
<evidence type="ECO:0000313" key="7">
    <source>
        <dbReference type="Proteomes" id="UP000218427"/>
    </source>
</evidence>
<evidence type="ECO:0000256" key="2">
    <source>
        <dbReference type="ARBA" id="ARBA00022741"/>
    </source>
</evidence>
<dbReference type="InterPro" id="IPR004101">
    <property type="entry name" value="Mur_ligase_C"/>
</dbReference>
<dbReference type="InterPro" id="IPR036565">
    <property type="entry name" value="Mur-like_cat_sf"/>
</dbReference>
<dbReference type="Gene3D" id="3.90.190.20">
    <property type="entry name" value="Mur ligase, C-terminal domain"/>
    <property type="match status" value="1"/>
</dbReference>
<keyword evidence="1 6" id="KW-0436">Ligase</keyword>
<dbReference type="Pfam" id="PF02875">
    <property type="entry name" value="Mur_ligase_C"/>
    <property type="match status" value="1"/>
</dbReference>
<keyword evidence="7" id="KW-1185">Reference proteome</keyword>
<keyword evidence="3" id="KW-0067">ATP-binding</keyword>
<dbReference type="Gene3D" id="3.40.1190.10">
    <property type="entry name" value="Mur-like, catalytic domain"/>
    <property type="match status" value="1"/>
</dbReference>
<keyword evidence="2" id="KW-0547">Nucleotide-binding</keyword>
<accession>A0ABX4HX17</accession>
<dbReference type="Pfam" id="PF08245">
    <property type="entry name" value="Mur_ligase_M"/>
    <property type="match status" value="1"/>
</dbReference>
<evidence type="ECO:0000259" key="4">
    <source>
        <dbReference type="Pfam" id="PF02875"/>
    </source>
</evidence>
<organism evidence="6 7">
    <name type="scientific">Microbulbifer flavimaris</name>
    <dbReference type="NCBI Taxonomy" id="1781068"/>
    <lineage>
        <taxon>Bacteria</taxon>
        <taxon>Pseudomonadati</taxon>
        <taxon>Pseudomonadota</taxon>
        <taxon>Gammaproteobacteria</taxon>
        <taxon>Cellvibrionales</taxon>
        <taxon>Microbulbiferaceae</taxon>
        <taxon>Microbulbifer</taxon>
    </lineage>
</organism>
<proteinExistence type="predicted"/>
<evidence type="ECO:0000256" key="3">
    <source>
        <dbReference type="ARBA" id="ARBA00022840"/>
    </source>
</evidence>
<dbReference type="RefSeq" id="WP_082679622.1">
    <property type="nucleotide sequence ID" value="NZ_LRFG02000005.1"/>
</dbReference>
<dbReference type="PANTHER" id="PTHR43024">
    <property type="entry name" value="UDP-N-ACETYLMURAMOYL-TRIPEPTIDE--D-ALANYL-D-ALANINE LIGASE"/>
    <property type="match status" value="1"/>
</dbReference>
<evidence type="ECO:0000259" key="5">
    <source>
        <dbReference type="Pfam" id="PF08245"/>
    </source>
</evidence>
<dbReference type="PANTHER" id="PTHR43024:SF1">
    <property type="entry name" value="UDP-N-ACETYLMURAMOYL-TRIPEPTIDE--D-ALANYL-D-ALANINE LIGASE"/>
    <property type="match status" value="1"/>
</dbReference>
<dbReference type="InterPro" id="IPR013221">
    <property type="entry name" value="Mur_ligase_cen"/>
</dbReference>
<gene>
    <name evidence="6" type="ORF">AWR36_014145</name>
</gene>
<dbReference type="SUPFAM" id="SSF48208">
    <property type="entry name" value="Six-hairpin glycosidases"/>
    <property type="match status" value="1"/>
</dbReference>
<sequence>MSLSELLIQVRPQVERQISRNQAPIVLFASICDSEQRAHTSHCKAQTFDEAWRQIASQAQTTARKRKLQVKWLRIDWVTSIEATTWEGLDARLKKTKRGYFRHGLAFDHDLRFALLEMELNANAICYGGNQVEHAVFNHGNFQKYAKRRFNRVPQLDSVEKQAVFILSTKGIFASNVTPPIYLYGPGRNAGRRLVNRLDTSLVTDLVRSSSEFLASQVRSNGRFYYGWHACFDRPINTYNTLRHASSTYAMIEAWEVTESPQLKSAIERALGHLTETLIQRVTLPNGQRVAFLVESNGEVKLGGNAVAILALVKYSQATGSTRYRELLEQLALSIQYMQNPDSGQFLHVLQFPELNVKQAFRIIYYDGEAAFALMRLYGLTKDERWLNVVEKAFDYFIEAGHWRAHDHWLSYCVNELTLYRPEEKYFRFGLQNVADYLDFVENRITTFPTLLELMMAAERMVKRLQQSEKHRHLLDLLDLDHFYRALDKRAYHLLNGYFWPETAMFFQNPGKITGSFFIRHHAFRLRIDDVEHYLSGFVAYREFLLKGGKQVVNQPSRVSDGTAPPASGPNWNRENLLIATGGQWLGQMPAKEWSATGLCVYRGGMKPGNLIALRSQGGNRFIPRSDLSRLPFTPQAILAEGMKDHLSDLPAPVLRVRDVRTAVLDMGKFARKKLTGTVIGITGSAGKTTTVAMLHHLLGPWGGAAKSEANANLPVGIAWNLASIPWQSRFTLVEMAIGSMDKNSALARPHVAVITNIHKAHLEYHKTTEEIAVKKARIFSAMEPGGLAIFNRDIPEWPIIQSAAEQAQLRIITFGRHPDSNARLTDYDPATGLAKATIGNNEVNFTVGSMGLHMAMNGLACLTVIDALSLDINAALPLTGLFQPPSGRGDLLEVALDNRKIHLINDAYNANPGSMQAALDRLNHSAASQTRGRKILVLGDMLELGDDSEQCHQDLVPKIQACNPDSVFLVGKQMAGIFHPLRESGIRCSSHDDHNSCTNQLAEELEQGDLVLLKGSHATGLHHIVRQLHDRS</sequence>
<feature type="domain" description="Mur ligase central" evidence="5">
    <location>
        <begin position="682"/>
        <end position="865"/>
    </location>
</feature>
<evidence type="ECO:0000313" key="6">
    <source>
        <dbReference type="EMBL" id="PCO04571.1"/>
    </source>
</evidence>
<dbReference type="InterPro" id="IPR036615">
    <property type="entry name" value="Mur_ligase_C_dom_sf"/>
</dbReference>
<dbReference type="Proteomes" id="UP000218427">
    <property type="component" value="Unassembled WGS sequence"/>
</dbReference>
<dbReference type="GO" id="GO:0016874">
    <property type="term" value="F:ligase activity"/>
    <property type="evidence" value="ECO:0007669"/>
    <property type="project" value="UniProtKB-KW"/>
</dbReference>
<comment type="caution">
    <text evidence="6">The sequence shown here is derived from an EMBL/GenBank/DDBJ whole genome shotgun (WGS) entry which is preliminary data.</text>
</comment>
<evidence type="ECO:0000256" key="1">
    <source>
        <dbReference type="ARBA" id="ARBA00022598"/>
    </source>
</evidence>
<protein>
    <submittedName>
        <fullName evidence="6">Glutamate ligase</fullName>
    </submittedName>
</protein>
<dbReference type="EMBL" id="LRFG02000005">
    <property type="protein sequence ID" value="PCO04571.1"/>
    <property type="molecule type" value="Genomic_DNA"/>
</dbReference>
<name>A0ABX4HX17_9GAMM</name>
<dbReference type="SUPFAM" id="SSF53623">
    <property type="entry name" value="MurD-like peptide ligases, catalytic domain"/>
    <property type="match status" value="1"/>
</dbReference>